<evidence type="ECO:0000313" key="2">
    <source>
        <dbReference type="Proteomes" id="UP001176941"/>
    </source>
</evidence>
<keyword evidence="2" id="KW-1185">Reference proteome</keyword>
<comment type="caution">
    <text evidence="1">The sequence shown here is derived from an EMBL/GenBank/DDBJ whole genome shotgun (WGS) entry which is preliminary data.</text>
</comment>
<reference evidence="1" key="1">
    <citation type="submission" date="2023-04" db="EMBL/GenBank/DDBJ databases">
        <authorList>
            <consortium name="ELIXIR-Norway"/>
        </authorList>
    </citation>
    <scope>NUCLEOTIDE SEQUENCE [LARGE SCALE GENOMIC DNA]</scope>
</reference>
<proteinExistence type="predicted"/>
<sequence length="96" mass="10364">MQLLSQHLATDRDAALCCLWCTWAPPPARATPLPARATPLPCLQLLFGSEGSDCSPGYVHASLVPAVAARTKTAVVSRRTRAAALTGLQRNYRSRY</sequence>
<protein>
    <recommendedName>
        <fullName evidence="3">Secreted protein</fullName>
    </recommendedName>
</protein>
<evidence type="ECO:0000313" key="1">
    <source>
        <dbReference type="EMBL" id="CAI9149542.1"/>
    </source>
</evidence>
<evidence type="ECO:0008006" key="3">
    <source>
        <dbReference type="Google" id="ProtNLM"/>
    </source>
</evidence>
<dbReference type="Proteomes" id="UP001176941">
    <property type="component" value="Unassembled WGS sequence"/>
</dbReference>
<accession>A0ABN8XJG2</accession>
<name>A0ABN8XJG2_RANTA</name>
<organism evidence="1 2">
    <name type="scientific">Rangifer tarandus platyrhynchus</name>
    <name type="common">Svalbard reindeer</name>
    <dbReference type="NCBI Taxonomy" id="3082113"/>
    <lineage>
        <taxon>Eukaryota</taxon>
        <taxon>Metazoa</taxon>
        <taxon>Chordata</taxon>
        <taxon>Craniata</taxon>
        <taxon>Vertebrata</taxon>
        <taxon>Euteleostomi</taxon>
        <taxon>Mammalia</taxon>
        <taxon>Eutheria</taxon>
        <taxon>Laurasiatheria</taxon>
        <taxon>Artiodactyla</taxon>
        <taxon>Ruminantia</taxon>
        <taxon>Pecora</taxon>
        <taxon>Cervidae</taxon>
        <taxon>Odocoileinae</taxon>
        <taxon>Rangifer</taxon>
    </lineage>
</organism>
<dbReference type="EMBL" id="CATKSN020000384">
    <property type="protein sequence ID" value="CAI9149542.1"/>
    <property type="molecule type" value="Genomic_DNA"/>
</dbReference>
<gene>
    <name evidence="1" type="ORF">MRATA1EN1_LOCUS31160</name>
</gene>